<dbReference type="Pfam" id="PF11445">
    <property type="entry name" value="DUF2894"/>
    <property type="match status" value="1"/>
</dbReference>
<gene>
    <name evidence="2" type="ORF">IM816_17845</name>
</gene>
<dbReference type="EMBL" id="CP063231">
    <property type="protein sequence ID" value="URL58423.1"/>
    <property type="molecule type" value="Genomic_DNA"/>
</dbReference>
<feature type="compositionally biased region" description="Basic residues" evidence="1">
    <location>
        <begin position="168"/>
        <end position="179"/>
    </location>
</feature>
<sequence>MDRKAASLLHLHLIEALERRAVMHDGEVRRVLDERLRALRQSHVADARVDDVATTDQSSHSALGDLLAGLPGNTAYPMLPALDEFQARWSQLRAESQWRHSLEHTAENAGPLNSSALVHRSIALMRDTSPGYLRHFLSYLDDLSWLEGLADRKAASIDAGAPTSASIGKRRKSKPRTRG</sequence>
<dbReference type="RefSeq" id="WP_250339131.1">
    <property type="nucleotide sequence ID" value="NZ_CP063231.1"/>
</dbReference>
<accession>A0ABY4T3F9</accession>
<proteinExistence type="predicted"/>
<dbReference type="InterPro" id="IPR021549">
    <property type="entry name" value="DUF2894"/>
</dbReference>
<protein>
    <submittedName>
        <fullName evidence="2">DUF2894 domain-containing protein</fullName>
    </submittedName>
</protein>
<name>A0ABY4T3F9_9GAMM</name>
<evidence type="ECO:0000256" key="1">
    <source>
        <dbReference type="SAM" id="MobiDB-lite"/>
    </source>
</evidence>
<keyword evidence="3" id="KW-1185">Reference proteome</keyword>
<organism evidence="2 3">
    <name type="scientific">Luteibacter flocculans</name>
    <dbReference type="NCBI Taxonomy" id="2780091"/>
    <lineage>
        <taxon>Bacteria</taxon>
        <taxon>Pseudomonadati</taxon>
        <taxon>Pseudomonadota</taxon>
        <taxon>Gammaproteobacteria</taxon>
        <taxon>Lysobacterales</taxon>
        <taxon>Rhodanobacteraceae</taxon>
        <taxon>Luteibacter</taxon>
    </lineage>
</organism>
<dbReference type="Proteomes" id="UP001056681">
    <property type="component" value="Chromosome"/>
</dbReference>
<feature type="region of interest" description="Disordered" evidence="1">
    <location>
        <begin position="157"/>
        <end position="179"/>
    </location>
</feature>
<evidence type="ECO:0000313" key="3">
    <source>
        <dbReference type="Proteomes" id="UP001056681"/>
    </source>
</evidence>
<evidence type="ECO:0000313" key="2">
    <source>
        <dbReference type="EMBL" id="URL58423.1"/>
    </source>
</evidence>
<reference evidence="2" key="1">
    <citation type="submission" date="2020-10" db="EMBL/GenBank/DDBJ databases">
        <title>Whole-genome sequence of Luteibacter sp. EIF3.</title>
        <authorList>
            <person name="Friedrich I."/>
            <person name="Hertel R."/>
            <person name="Daniel R."/>
        </authorList>
    </citation>
    <scope>NUCLEOTIDE SEQUENCE</scope>
    <source>
        <strain evidence="2">EIF3</strain>
    </source>
</reference>